<dbReference type="EMBL" id="CP019655">
    <property type="protein sequence ID" value="AVF28181.1"/>
    <property type="molecule type" value="Genomic_DNA"/>
</dbReference>
<dbReference type="InterPro" id="IPR027417">
    <property type="entry name" value="P-loop_NTPase"/>
</dbReference>
<keyword evidence="1" id="KW-0067">ATP-binding</keyword>
<keyword evidence="1" id="KW-0547">Nucleotide-binding</keyword>
<proteinExistence type="predicted"/>
<name>A0A2L1U5J5_9BACL</name>
<dbReference type="SUPFAM" id="SSF52540">
    <property type="entry name" value="P-loop containing nucleoside triphosphate hydrolases"/>
    <property type="match status" value="1"/>
</dbReference>
<dbReference type="Gene3D" id="3.40.50.300">
    <property type="entry name" value="P-loop containing nucleotide triphosphate hydrolases"/>
    <property type="match status" value="1"/>
</dbReference>
<accession>A0A2L1U5J5</accession>
<dbReference type="Proteomes" id="UP000239833">
    <property type="component" value="Chromosome"/>
</dbReference>
<organism evidence="1 2">
    <name type="scientific">Paenibacillus larvae subsp. larvae</name>
    <dbReference type="NCBI Taxonomy" id="147375"/>
    <lineage>
        <taxon>Bacteria</taxon>
        <taxon>Bacillati</taxon>
        <taxon>Bacillota</taxon>
        <taxon>Bacilli</taxon>
        <taxon>Bacillales</taxon>
        <taxon>Paenibacillaceae</taxon>
        <taxon>Paenibacillus</taxon>
    </lineage>
</organism>
<gene>
    <name evidence="1" type="primary">cydD_2</name>
    <name evidence="1" type="ORF">ERICIII_04108</name>
</gene>
<protein>
    <submittedName>
        <fullName evidence="1">ATP-binding/permease protein CydD</fullName>
    </submittedName>
</protein>
<dbReference type="GO" id="GO:0005524">
    <property type="term" value="F:ATP binding"/>
    <property type="evidence" value="ECO:0007669"/>
    <property type="project" value="UniProtKB-KW"/>
</dbReference>
<evidence type="ECO:0000313" key="1">
    <source>
        <dbReference type="EMBL" id="AVF28181.1"/>
    </source>
</evidence>
<evidence type="ECO:0000313" key="2">
    <source>
        <dbReference type="Proteomes" id="UP000239833"/>
    </source>
</evidence>
<dbReference type="AlphaFoldDB" id="A0A2L1U5J5"/>
<sequence>MDDTYYSMTIRKVFEKFAKLIDNKIGIFISHRYTSTRFADLIMYMEDGKIKAIGTHQELMQMCNEYRHLYNLQVESFQPAETANV</sequence>
<reference evidence="2" key="1">
    <citation type="submission" date="2017-02" db="EMBL/GenBank/DDBJ databases">
        <title>Delineation of Paenibacillus larvae strains originating from foulbrood outbreaks.</title>
        <authorList>
            <person name="Beims H."/>
            <person name="Bunk B."/>
            <person name="Sproeer C."/>
            <person name="Mohr K.I."/>
            <person name="Pradella S."/>
            <person name="Guenther G."/>
            <person name="Rohde M."/>
            <person name="von der Ohe W."/>
            <person name="Steinert M."/>
        </authorList>
    </citation>
    <scope>NUCLEOTIDE SEQUENCE [LARGE SCALE GENOMIC DNA]</scope>
    <source>
        <strain evidence="2">Eric_III</strain>
    </source>
</reference>